<protein>
    <recommendedName>
        <fullName evidence="6">LIM zinc-binding domain-containing protein</fullName>
    </recommendedName>
</protein>
<dbReference type="PANTHER" id="PTHR24205:SF16">
    <property type="entry name" value="GH01042P-RELATED"/>
    <property type="match status" value="1"/>
</dbReference>
<dbReference type="GO" id="GO:0046872">
    <property type="term" value="F:metal ion binding"/>
    <property type="evidence" value="ECO:0007669"/>
    <property type="project" value="UniProtKB-KW"/>
</dbReference>
<evidence type="ECO:0000313" key="7">
    <source>
        <dbReference type="EMBL" id="KFD47642.1"/>
    </source>
</evidence>
<evidence type="ECO:0000256" key="3">
    <source>
        <dbReference type="ARBA" id="ARBA00022833"/>
    </source>
</evidence>
<dbReference type="AlphaFoldDB" id="A0A085LRP6"/>
<dbReference type="Pfam" id="PF00412">
    <property type="entry name" value="LIM"/>
    <property type="match status" value="2"/>
</dbReference>
<sequence>MAGPNIQNGILKYCAACKGQILGLTHYTDGQQIFHKSCLVCINCLDQLGDEEFYDVDGAHFCVTCYQEMYGLPCCKCDTAITSRTCYSVLGMNYHYNCLLCKNCKRVIELEPVYLYQKTFLCKKCIMGSKASPQAQESRTS</sequence>
<dbReference type="OrthoDB" id="10068367at2759"/>
<keyword evidence="1 5" id="KW-0479">Metal-binding</keyword>
<organism evidence="7 9">
    <name type="scientific">Trichuris suis</name>
    <name type="common">pig whipworm</name>
    <dbReference type="NCBI Taxonomy" id="68888"/>
    <lineage>
        <taxon>Eukaryota</taxon>
        <taxon>Metazoa</taxon>
        <taxon>Ecdysozoa</taxon>
        <taxon>Nematoda</taxon>
        <taxon>Enoplea</taxon>
        <taxon>Dorylaimia</taxon>
        <taxon>Trichinellida</taxon>
        <taxon>Trichuridae</taxon>
        <taxon>Trichuris</taxon>
    </lineage>
</organism>
<evidence type="ECO:0000256" key="4">
    <source>
        <dbReference type="ARBA" id="ARBA00023038"/>
    </source>
</evidence>
<accession>A0A085LRP6</accession>
<name>A0A085LRP6_9BILA</name>
<dbReference type="InterPro" id="IPR001781">
    <property type="entry name" value="Znf_LIM"/>
</dbReference>
<evidence type="ECO:0000256" key="2">
    <source>
        <dbReference type="ARBA" id="ARBA00022737"/>
    </source>
</evidence>
<dbReference type="SMART" id="SM00132">
    <property type="entry name" value="LIM"/>
    <property type="match status" value="2"/>
</dbReference>
<evidence type="ECO:0000256" key="5">
    <source>
        <dbReference type="PROSITE-ProRule" id="PRU00125"/>
    </source>
</evidence>
<evidence type="ECO:0000313" key="9">
    <source>
        <dbReference type="Proteomes" id="UP000030764"/>
    </source>
</evidence>
<dbReference type="PROSITE" id="PS50023">
    <property type="entry name" value="LIM_DOMAIN_2"/>
    <property type="match status" value="1"/>
</dbReference>
<dbReference type="Proteomes" id="UP000030764">
    <property type="component" value="Unassembled WGS sequence"/>
</dbReference>
<keyword evidence="9" id="KW-1185">Reference proteome</keyword>
<dbReference type="EMBL" id="KL363319">
    <property type="protein sequence ID" value="KFD47642.1"/>
    <property type="molecule type" value="Genomic_DNA"/>
</dbReference>
<dbReference type="CDD" id="cd08368">
    <property type="entry name" value="LIM"/>
    <property type="match status" value="2"/>
</dbReference>
<keyword evidence="3 5" id="KW-0862">Zinc</keyword>
<reference evidence="7 9" key="1">
    <citation type="journal article" date="2014" name="Nat. Genet.">
        <title>Genome and transcriptome of the porcine whipworm Trichuris suis.</title>
        <authorList>
            <person name="Jex A.R."/>
            <person name="Nejsum P."/>
            <person name="Schwarz E.M."/>
            <person name="Hu L."/>
            <person name="Young N.D."/>
            <person name="Hall R.S."/>
            <person name="Korhonen P.K."/>
            <person name="Liao S."/>
            <person name="Thamsborg S."/>
            <person name="Xia J."/>
            <person name="Xu P."/>
            <person name="Wang S."/>
            <person name="Scheerlinck J.P."/>
            <person name="Hofmann A."/>
            <person name="Sternberg P.W."/>
            <person name="Wang J."/>
            <person name="Gasser R.B."/>
        </authorList>
    </citation>
    <scope>NUCLEOTIDE SEQUENCE [LARGE SCALE GENOMIC DNA]</scope>
    <source>
        <strain evidence="8">DCEP-RM93F</strain>
        <strain evidence="7">DCEP-RM93M</strain>
    </source>
</reference>
<keyword evidence="2" id="KW-0677">Repeat</keyword>
<dbReference type="EMBL" id="KL367478">
    <property type="protein sequence ID" value="KFD72304.1"/>
    <property type="molecule type" value="Genomic_DNA"/>
</dbReference>
<gene>
    <name evidence="7" type="ORF">M513_11505</name>
    <name evidence="8" type="ORF">M514_11505</name>
</gene>
<dbReference type="PANTHER" id="PTHR24205">
    <property type="entry name" value="FOUR AND A HALF LIM DOMAINS PROTEIN"/>
    <property type="match status" value="1"/>
</dbReference>
<dbReference type="SUPFAM" id="SSF57716">
    <property type="entry name" value="Glucocorticoid receptor-like (DNA-binding domain)"/>
    <property type="match status" value="1"/>
</dbReference>
<keyword evidence="4 5" id="KW-0440">LIM domain</keyword>
<dbReference type="PROSITE" id="PS00478">
    <property type="entry name" value="LIM_DOMAIN_1"/>
    <property type="match status" value="2"/>
</dbReference>
<evidence type="ECO:0000256" key="1">
    <source>
        <dbReference type="ARBA" id="ARBA00022723"/>
    </source>
</evidence>
<evidence type="ECO:0000313" key="8">
    <source>
        <dbReference type="EMBL" id="KFD72304.1"/>
    </source>
</evidence>
<feature type="domain" description="LIM zinc-binding" evidence="6">
    <location>
        <begin position="12"/>
        <end position="72"/>
    </location>
</feature>
<proteinExistence type="predicted"/>
<dbReference type="Proteomes" id="UP000030758">
    <property type="component" value="Unassembled WGS sequence"/>
</dbReference>
<evidence type="ECO:0000259" key="6">
    <source>
        <dbReference type="PROSITE" id="PS50023"/>
    </source>
</evidence>
<dbReference type="Gene3D" id="2.10.110.10">
    <property type="entry name" value="Cysteine Rich Protein"/>
    <property type="match status" value="2"/>
</dbReference>